<name>A0ACC2MLT0_PERAE</name>
<sequence length="131" mass="14903">MWNPLGPTGDLSVMVNDLNGIRASKTRSGIPCCYYEHDQRLVVHGWNRCRTSDAVDFPYGINKTVKNNVYETVILSLYDEFISFALKNAEMSLSEAMLDERESGILFASTCKNEIQGEAFIPFVLKIIRFR</sequence>
<evidence type="ECO:0000313" key="2">
    <source>
        <dbReference type="Proteomes" id="UP001234297"/>
    </source>
</evidence>
<accession>A0ACC2MLT0</accession>
<gene>
    <name evidence="1" type="ORF">MRB53_008119</name>
</gene>
<organism evidence="1 2">
    <name type="scientific">Persea americana</name>
    <name type="common">Avocado</name>
    <dbReference type="NCBI Taxonomy" id="3435"/>
    <lineage>
        <taxon>Eukaryota</taxon>
        <taxon>Viridiplantae</taxon>
        <taxon>Streptophyta</taxon>
        <taxon>Embryophyta</taxon>
        <taxon>Tracheophyta</taxon>
        <taxon>Spermatophyta</taxon>
        <taxon>Magnoliopsida</taxon>
        <taxon>Magnoliidae</taxon>
        <taxon>Laurales</taxon>
        <taxon>Lauraceae</taxon>
        <taxon>Persea</taxon>
    </lineage>
</organism>
<evidence type="ECO:0000313" key="1">
    <source>
        <dbReference type="EMBL" id="KAJ8646371.1"/>
    </source>
</evidence>
<dbReference type="Proteomes" id="UP001234297">
    <property type="component" value="Chromosome 2"/>
</dbReference>
<proteinExistence type="predicted"/>
<protein>
    <submittedName>
        <fullName evidence="1">Uncharacterized protein</fullName>
    </submittedName>
</protein>
<comment type="caution">
    <text evidence="1">The sequence shown here is derived from an EMBL/GenBank/DDBJ whole genome shotgun (WGS) entry which is preliminary data.</text>
</comment>
<reference evidence="1 2" key="1">
    <citation type="journal article" date="2022" name="Hortic Res">
        <title>A haplotype resolved chromosomal level avocado genome allows analysis of novel avocado genes.</title>
        <authorList>
            <person name="Nath O."/>
            <person name="Fletcher S.J."/>
            <person name="Hayward A."/>
            <person name="Shaw L.M."/>
            <person name="Masouleh A.K."/>
            <person name="Furtado A."/>
            <person name="Henry R.J."/>
            <person name="Mitter N."/>
        </authorList>
    </citation>
    <scope>NUCLEOTIDE SEQUENCE [LARGE SCALE GENOMIC DNA]</scope>
    <source>
        <strain evidence="2">cv. Hass</strain>
    </source>
</reference>
<keyword evidence="2" id="KW-1185">Reference proteome</keyword>
<dbReference type="EMBL" id="CM056810">
    <property type="protein sequence ID" value="KAJ8646371.1"/>
    <property type="molecule type" value="Genomic_DNA"/>
</dbReference>